<dbReference type="Gene3D" id="2.130.10.30">
    <property type="entry name" value="Regulator of chromosome condensation 1/beta-lactamase-inhibitor protein II"/>
    <property type="match status" value="1"/>
</dbReference>
<accession>A0ABN9T6D9</accession>
<dbReference type="Proteomes" id="UP001189429">
    <property type="component" value="Unassembled WGS sequence"/>
</dbReference>
<name>A0ABN9T6D9_9DINO</name>
<evidence type="ECO:0000313" key="2">
    <source>
        <dbReference type="Proteomes" id="UP001189429"/>
    </source>
</evidence>
<dbReference type="SUPFAM" id="SSF50985">
    <property type="entry name" value="RCC1/BLIP-II"/>
    <property type="match status" value="1"/>
</dbReference>
<keyword evidence="2" id="KW-1185">Reference proteome</keyword>
<dbReference type="InterPro" id="IPR009091">
    <property type="entry name" value="RCC1/BLIP-II"/>
</dbReference>
<dbReference type="EMBL" id="CAUYUJ010014357">
    <property type="protein sequence ID" value="CAK0840187.1"/>
    <property type="molecule type" value="Genomic_DNA"/>
</dbReference>
<evidence type="ECO:0000313" key="1">
    <source>
        <dbReference type="EMBL" id="CAK0840187.1"/>
    </source>
</evidence>
<protein>
    <submittedName>
        <fullName evidence="1">Uncharacterized protein</fullName>
    </submittedName>
</protein>
<sequence length="131" mass="13682">MAYAQVSVGDNHTALLRSDGTAVACGHNGYGECDLPEAGGGTAYGLPTLVLQASFDGVSVNFKTLCGEELCQIKVMATDGIAKNALKFDLAGMLGPKYLNVDVVSPEGKLLGNQLAETIEGFFGVAARHWM</sequence>
<organism evidence="1 2">
    <name type="scientific">Prorocentrum cordatum</name>
    <dbReference type="NCBI Taxonomy" id="2364126"/>
    <lineage>
        <taxon>Eukaryota</taxon>
        <taxon>Sar</taxon>
        <taxon>Alveolata</taxon>
        <taxon>Dinophyceae</taxon>
        <taxon>Prorocentrales</taxon>
        <taxon>Prorocentraceae</taxon>
        <taxon>Prorocentrum</taxon>
    </lineage>
</organism>
<gene>
    <name evidence="1" type="ORF">PCOR1329_LOCUS35683</name>
</gene>
<reference evidence="1" key="1">
    <citation type="submission" date="2023-10" db="EMBL/GenBank/DDBJ databases">
        <authorList>
            <person name="Chen Y."/>
            <person name="Shah S."/>
            <person name="Dougan E. K."/>
            <person name="Thang M."/>
            <person name="Chan C."/>
        </authorList>
    </citation>
    <scope>NUCLEOTIDE SEQUENCE [LARGE SCALE GENOMIC DNA]</scope>
</reference>
<comment type="caution">
    <text evidence="1">The sequence shown here is derived from an EMBL/GenBank/DDBJ whole genome shotgun (WGS) entry which is preliminary data.</text>
</comment>
<dbReference type="Pfam" id="PF13540">
    <property type="entry name" value="RCC1_2"/>
    <property type="match status" value="1"/>
</dbReference>
<proteinExistence type="predicted"/>